<sequence length="224" mass="25841">MSDQTCLDSGRREEKPYHLWLVQPRVGLKTPSRNAKSIVCSQMEIEYSISGGSSNSQGHQECFFTKDKKTMPSVSHHRFLTSCLRLQSISWNSLNRYYGNSPSALEPLTKIQELADRFPSDTCDRKVTLKDEIKRRVIECRSKSIQEIDSKFWEEECQSLLRILKNHHRDNYKFPLGLGDSSKKPGGSVIAATGADLHECRRIIIERELKQYPLLTRILTRLIR</sequence>
<dbReference type="Pfam" id="PF20180">
    <property type="entry name" value="UQCC2_CBP6"/>
    <property type="match status" value="1"/>
</dbReference>
<evidence type="ECO:0000313" key="2">
    <source>
        <dbReference type="Proteomes" id="UP000311919"/>
    </source>
</evidence>
<dbReference type="EMBL" id="SKCS01000402">
    <property type="protein sequence ID" value="TNN08895.1"/>
    <property type="molecule type" value="Genomic_DNA"/>
</dbReference>
<comment type="caution">
    <text evidence="1">The sequence shown here is derived from an EMBL/GenBank/DDBJ whole genome shotgun (WGS) entry which is preliminary data.</text>
</comment>
<reference evidence="1 2" key="1">
    <citation type="submission" date="2019-03" db="EMBL/GenBank/DDBJ databases">
        <title>An improved genome assembly of the fluke Schistosoma japonicum.</title>
        <authorList>
            <person name="Hu W."/>
            <person name="Luo F."/>
            <person name="Yin M."/>
            <person name="Mo X."/>
            <person name="Sun C."/>
            <person name="Wu Q."/>
            <person name="Zhu B."/>
            <person name="Xiang M."/>
            <person name="Wang J."/>
            <person name="Wang Y."/>
            <person name="Zhang T."/>
            <person name="Xu B."/>
            <person name="Zheng H."/>
            <person name="Feng Z."/>
        </authorList>
    </citation>
    <scope>NUCLEOTIDE SEQUENCE [LARGE SCALE GENOMIC DNA]</scope>
    <source>
        <strain evidence="1">HuSjv2</strain>
        <tissue evidence="1">Worms</tissue>
    </source>
</reference>
<accession>A0A4Z2CXB8</accession>
<keyword evidence="2" id="KW-1185">Reference proteome</keyword>
<dbReference type="AlphaFoldDB" id="A0A4Z2CXB8"/>
<gene>
    <name evidence="1" type="ORF">EWB00_006705</name>
</gene>
<evidence type="ECO:0000313" key="1">
    <source>
        <dbReference type="EMBL" id="TNN08895.1"/>
    </source>
</evidence>
<dbReference type="OrthoDB" id="6265275at2759"/>
<name>A0A4Z2CXB8_SCHJA</name>
<proteinExistence type="predicted"/>
<organism evidence="1 2">
    <name type="scientific">Schistosoma japonicum</name>
    <name type="common">Blood fluke</name>
    <dbReference type="NCBI Taxonomy" id="6182"/>
    <lineage>
        <taxon>Eukaryota</taxon>
        <taxon>Metazoa</taxon>
        <taxon>Spiralia</taxon>
        <taxon>Lophotrochozoa</taxon>
        <taxon>Platyhelminthes</taxon>
        <taxon>Trematoda</taxon>
        <taxon>Digenea</taxon>
        <taxon>Strigeidida</taxon>
        <taxon>Schistosomatoidea</taxon>
        <taxon>Schistosomatidae</taxon>
        <taxon>Schistosoma</taxon>
    </lineage>
</organism>
<dbReference type="Proteomes" id="UP000311919">
    <property type="component" value="Unassembled WGS sequence"/>
</dbReference>
<protein>
    <submittedName>
        <fullName evidence="1">Uncharacterized protein</fullName>
    </submittedName>
</protein>